<evidence type="ECO:0000256" key="5">
    <source>
        <dbReference type="ARBA" id="ARBA00022989"/>
    </source>
</evidence>
<keyword evidence="5 10" id="KW-1133">Transmembrane helix</keyword>
<evidence type="ECO:0000256" key="4">
    <source>
        <dbReference type="ARBA" id="ARBA00022692"/>
    </source>
</evidence>
<accession>A0A1X7V9H7</accession>
<organism evidence="11">
    <name type="scientific">Amphimedon queenslandica</name>
    <name type="common">Sponge</name>
    <dbReference type="NCBI Taxonomy" id="400682"/>
    <lineage>
        <taxon>Eukaryota</taxon>
        <taxon>Metazoa</taxon>
        <taxon>Porifera</taxon>
        <taxon>Demospongiae</taxon>
        <taxon>Heteroscleromorpha</taxon>
        <taxon>Haplosclerida</taxon>
        <taxon>Niphatidae</taxon>
        <taxon>Amphimedon</taxon>
    </lineage>
</organism>
<evidence type="ECO:0000256" key="1">
    <source>
        <dbReference type="ARBA" id="ARBA00004308"/>
    </source>
</evidence>
<dbReference type="InterPro" id="IPR059116">
    <property type="entry name" value="P2X_receptor"/>
</dbReference>
<dbReference type="OMA" id="SMFITTR"/>
<protein>
    <recommendedName>
        <fullName evidence="13">Purinergic receptor</fullName>
    </recommendedName>
</protein>
<dbReference type="eggNOG" id="ENOG502RVUK">
    <property type="taxonomic scope" value="Eukaryota"/>
</dbReference>
<sequence>MLNYVTYKYVVLKDYRLGLFYYILAGLIILYTLVEILYNKGYLEIDSKPVGFVRAVVSDDLPLLNASSLSYCTSNHSITNNISCYYETPHELNWPVESRSLSIMTFAKDKLQASLSLSPDSDEFEGINETQYFTLGPEHVLVKVDHAVVASRFGSGRDQLAASKRQMIGYLLDSRGALIRKLSIPGKPDKITLQELLEAGGVSGLDEPSDALNAKGQSIRQRGVVIIVSIYYQNWFNTWFGTSDIEYSYQVRHIPYMDYNSKQLLPAMPPHSDDGTGRKWQLLRKRYSVRVEFQQTGSLGMFSFSSLLLKLVSGVGLLTLTATIIDTVALYLLPNRMLYRKHVYDESGDIKKKN</sequence>
<dbReference type="PANTHER" id="PTHR10125:SF31">
    <property type="entry name" value="P2X RECEPTOR E"/>
    <property type="match status" value="1"/>
</dbReference>
<evidence type="ECO:0000256" key="7">
    <source>
        <dbReference type="ARBA" id="ARBA00023136"/>
    </source>
</evidence>
<dbReference type="Proteomes" id="UP000007879">
    <property type="component" value="Unassembled WGS sequence"/>
</dbReference>
<dbReference type="Pfam" id="PF00864">
    <property type="entry name" value="P2X_receptor"/>
    <property type="match status" value="1"/>
</dbReference>
<evidence type="ECO:0000256" key="2">
    <source>
        <dbReference type="ARBA" id="ARBA00009848"/>
    </source>
</evidence>
<proteinExistence type="inferred from homology"/>
<dbReference type="KEGG" id="aqu:100641967"/>
<dbReference type="GO" id="GO:0012505">
    <property type="term" value="C:endomembrane system"/>
    <property type="evidence" value="ECO:0007669"/>
    <property type="project" value="UniProtKB-SubCell"/>
</dbReference>
<evidence type="ECO:0000256" key="3">
    <source>
        <dbReference type="ARBA" id="ARBA00022448"/>
    </source>
</evidence>
<evidence type="ECO:0000256" key="8">
    <source>
        <dbReference type="ARBA" id="ARBA00023286"/>
    </source>
</evidence>
<feature type="transmembrane region" description="Helical" evidence="10">
    <location>
        <begin position="20"/>
        <end position="38"/>
    </location>
</feature>
<dbReference type="EnsemblMetazoa" id="Aqu2.1.36429_001">
    <property type="protein sequence ID" value="Aqu2.1.36429_001"/>
    <property type="gene ID" value="Aqu2.1.36429"/>
</dbReference>
<gene>
    <name evidence="11" type="primary">100641967</name>
</gene>
<evidence type="ECO:0000256" key="6">
    <source>
        <dbReference type="ARBA" id="ARBA00023065"/>
    </source>
</evidence>
<keyword evidence="6" id="KW-0406">Ion transport</keyword>
<keyword evidence="9" id="KW-0407">Ion channel</keyword>
<reference evidence="12" key="1">
    <citation type="journal article" date="2010" name="Nature">
        <title>The Amphimedon queenslandica genome and the evolution of animal complexity.</title>
        <authorList>
            <person name="Srivastava M."/>
            <person name="Simakov O."/>
            <person name="Chapman J."/>
            <person name="Fahey B."/>
            <person name="Gauthier M.E."/>
            <person name="Mitros T."/>
            <person name="Richards G.S."/>
            <person name="Conaco C."/>
            <person name="Dacre M."/>
            <person name="Hellsten U."/>
            <person name="Larroux C."/>
            <person name="Putnam N.H."/>
            <person name="Stanke M."/>
            <person name="Adamska M."/>
            <person name="Darling A."/>
            <person name="Degnan S.M."/>
            <person name="Oakley T.H."/>
            <person name="Plachetzki D.C."/>
            <person name="Zhai Y."/>
            <person name="Adamski M."/>
            <person name="Calcino A."/>
            <person name="Cummins S.F."/>
            <person name="Goodstein D.M."/>
            <person name="Harris C."/>
            <person name="Jackson D.J."/>
            <person name="Leys S.P."/>
            <person name="Shu S."/>
            <person name="Woodcroft B.J."/>
            <person name="Vervoort M."/>
            <person name="Kosik K.S."/>
            <person name="Manning G."/>
            <person name="Degnan B.M."/>
            <person name="Rokhsar D.S."/>
        </authorList>
    </citation>
    <scope>NUCLEOTIDE SEQUENCE [LARGE SCALE GENOMIC DNA]</scope>
</reference>
<evidence type="ECO:0000256" key="9">
    <source>
        <dbReference type="ARBA" id="ARBA00023303"/>
    </source>
</evidence>
<dbReference type="GO" id="GO:0015267">
    <property type="term" value="F:channel activity"/>
    <property type="evidence" value="ECO:0007669"/>
    <property type="project" value="UniProtKB-ARBA"/>
</dbReference>
<reference evidence="11" key="2">
    <citation type="submission" date="2017-05" db="UniProtKB">
        <authorList>
            <consortium name="EnsemblMetazoa"/>
        </authorList>
    </citation>
    <scope>IDENTIFICATION</scope>
</reference>
<dbReference type="GO" id="GO:0007165">
    <property type="term" value="P:signal transduction"/>
    <property type="evidence" value="ECO:0007669"/>
    <property type="project" value="UniProtKB-ARBA"/>
</dbReference>
<dbReference type="GO" id="GO:0016020">
    <property type="term" value="C:membrane"/>
    <property type="evidence" value="ECO:0007669"/>
    <property type="project" value="TreeGrafter"/>
</dbReference>
<evidence type="ECO:0000256" key="10">
    <source>
        <dbReference type="SAM" id="Phobius"/>
    </source>
</evidence>
<keyword evidence="7 10" id="KW-0472">Membrane</keyword>
<comment type="subcellular location">
    <subcellularLocation>
        <location evidence="1">Endomembrane system</location>
    </subcellularLocation>
</comment>
<keyword evidence="8" id="KW-1071">Ligand-gated ion channel</keyword>
<dbReference type="EnsemblMetazoa" id="XM_003385233.2">
    <property type="protein sequence ID" value="XP_003385281.1"/>
    <property type="gene ID" value="LOC100641967"/>
</dbReference>
<evidence type="ECO:0008006" key="13">
    <source>
        <dbReference type="Google" id="ProtNLM"/>
    </source>
</evidence>
<dbReference type="Gene3D" id="1.10.287.940">
    <property type="entry name" value="atp-gated p2x4 ion channel"/>
    <property type="match status" value="1"/>
</dbReference>
<dbReference type="AlphaFoldDB" id="A0A1X7V9H7"/>
<dbReference type="STRING" id="400682.A0A1X7V9H7"/>
<dbReference type="InParanoid" id="A0A1X7V9H7"/>
<dbReference type="PANTHER" id="PTHR10125">
    <property type="entry name" value="P2X PURINOCEPTOR"/>
    <property type="match status" value="1"/>
</dbReference>
<keyword evidence="4 10" id="KW-0812">Transmembrane</keyword>
<evidence type="ECO:0000313" key="12">
    <source>
        <dbReference type="Proteomes" id="UP000007879"/>
    </source>
</evidence>
<dbReference type="OrthoDB" id="494673at2759"/>
<comment type="similarity">
    <text evidence="2">Belongs to the P2X receptor family.</text>
</comment>
<evidence type="ECO:0000313" key="11">
    <source>
        <dbReference type="EnsemblMetazoa" id="Aqu2.1.36429_001"/>
    </source>
</evidence>
<dbReference type="GO" id="GO:0070588">
    <property type="term" value="P:calcium ion transmembrane transport"/>
    <property type="evidence" value="ECO:0007669"/>
    <property type="project" value="TreeGrafter"/>
</dbReference>
<keyword evidence="12" id="KW-1185">Reference proteome</keyword>
<name>A0A1X7V9H7_AMPQE</name>
<keyword evidence="3" id="KW-0813">Transport</keyword>
<feature type="transmembrane region" description="Helical" evidence="10">
    <location>
        <begin position="315"/>
        <end position="333"/>
    </location>
</feature>